<organism evidence="2">
    <name type="scientific">Corethron hystrix</name>
    <dbReference type="NCBI Taxonomy" id="216773"/>
    <lineage>
        <taxon>Eukaryota</taxon>
        <taxon>Sar</taxon>
        <taxon>Stramenopiles</taxon>
        <taxon>Ochrophyta</taxon>
        <taxon>Bacillariophyta</taxon>
        <taxon>Coscinodiscophyceae</taxon>
        <taxon>Corethrophycidae</taxon>
        <taxon>Corethrales</taxon>
        <taxon>Corethraceae</taxon>
        <taxon>Corethron</taxon>
    </lineage>
</organism>
<gene>
    <name evidence="2" type="ORF">CHYS00102_LOCUS27372</name>
</gene>
<dbReference type="InterPro" id="IPR044713">
    <property type="entry name" value="DNJA1/2-like"/>
</dbReference>
<proteinExistence type="predicted"/>
<dbReference type="CDD" id="cd10747">
    <property type="entry name" value="DnaJ_C"/>
    <property type="match status" value="1"/>
</dbReference>
<dbReference type="InterPro" id="IPR002939">
    <property type="entry name" value="DnaJ_C"/>
</dbReference>
<dbReference type="CDD" id="cd06257">
    <property type="entry name" value="DnaJ"/>
    <property type="match status" value="1"/>
</dbReference>
<dbReference type="SUPFAM" id="SSF49493">
    <property type="entry name" value="HSP40/DnaJ peptide-binding domain"/>
    <property type="match status" value="2"/>
</dbReference>
<dbReference type="PROSITE" id="PS50076">
    <property type="entry name" value="DNAJ_2"/>
    <property type="match status" value="1"/>
</dbReference>
<evidence type="ECO:0000313" key="2">
    <source>
        <dbReference type="EMBL" id="CAD8900155.1"/>
    </source>
</evidence>
<dbReference type="PROSITE" id="PS00636">
    <property type="entry name" value="DNAJ_1"/>
    <property type="match status" value="1"/>
</dbReference>
<dbReference type="Pfam" id="PF01556">
    <property type="entry name" value="DnaJ_C"/>
    <property type="match status" value="1"/>
</dbReference>
<dbReference type="PANTHER" id="PTHR43888">
    <property type="entry name" value="DNAJ-LIKE-2, ISOFORM A-RELATED"/>
    <property type="match status" value="1"/>
</dbReference>
<reference evidence="2" key="1">
    <citation type="submission" date="2021-01" db="EMBL/GenBank/DDBJ databases">
        <authorList>
            <person name="Corre E."/>
            <person name="Pelletier E."/>
            <person name="Niang G."/>
            <person name="Scheremetjew M."/>
            <person name="Finn R."/>
            <person name="Kale V."/>
            <person name="Holt S."/>
            <person name="Cochrane G."/>
            <person name="Meng A."/>
            <person name="Brown T."/>
            <person name="Cohen L."/>
        </authorList>
    </citation>
    <scope>NUCLEOTIDE SEQUENCE</scope>
    <source>
        <strain evidence="2">308</strain>
    </source>
</reference>
<dbReference type="InterPro" id="IPR018253">
    <property type="entry name" value="DnaJ_domain_CS"/>
</dbReference>
<dbReference type="InterPro" id="IPR036869">
    <property type="entry name" value="J_dom_sf"/>
</dbReference>
<dbReference type="GO" id="GO:0030544">
    <property type="term" value="F:Hsp70 protein binding"/>
    <property type="evidence" value="ECO:0007669"/>
    <property type="project" value="InterPro"/>
</dbReference>
<dbReference type="FunFam" id="2.60.260.20:FF:000013">
    <property type="entry name" value="DnaJ subfamily B member 11"/>
    <property type="match status" value="1"/>
</dbReference>
<dbReference type="InterPro" id="IPR001623">
    <property type="entry name" value="DnaJ_domain"/>
</dbReference>
<dbReference type="PRINTS" id="PR00625">
    <property type="entry name" value="JDOMAIN"/>
</dbReference>
<dbReference type="EMBL" id="HBFR01037556">
    <property type="protein sequence ID" value="CAD8900155.1"/>
    <property type="molecule type" value="Transcribed_RNA"/>
</dbReference>
<dbReference type="InterPro" id="IPR008971">
    <property type="entry name" value="HSP40/DnaJ_pept-bd"/>
</dbReference>
<dbReference type="GO" id="GO:0051082">
    <property type="term" value="F:unfolded protein binding"/>
    <property type="evidence" value="ECO:0007669"/>
    <property type="project" value="InterPro"/>
</dbReference>
<accession>A0A7S1G0K1</accession>
<sequence length="394" mass="44516">MSLFFSSMRSSSCRGISSPRRSFLLSMTFLCQFWAFVHCEDYYKVLGLRRNASHKEIKKAYRKLSLEYHPDKNKAEGASDKFSSVARAYEVLSDEEKRNTYDLHGEEGLKRDEAMQNQGGGGGGFGGGGFGDMFEDFFGGGRRKRDDSERKTPDVMIPLHLTLKQLYEGEVLEVEFIREVLCTNWRDCTQNDQGCAGPGQRMRTQQLAPGFVQQIQSKDDNCISRGKKWKRNCKACPKGQTESDTIKLTIDVNKGMRNQEPIVFEGVTDEKVGMSAGDLVFVINEQPVSDFTRDGDNLYTQMEIPLVDALVGFKRIITHVDGSKFEISVKDVTECDHVLRVQGKGMPHRNGRGYGDMFVTFEVDFPDRLDESQKKLIDAILRPIMLAESGTDEL</sequence>
<dbReference type="Gene3D" id="2.60.260.20">
    <property type="entry name" value="Urease metallochaperone UreE, N-terminal domain"/>
    <property type="match status" value="2"/>
</dbReference>
<protein>
    <recommendedName>
        <fullName evidence="1">J domain-containing protein</fullName>
    </recommendedName>
</protein>
<dbReference type="Gene3D" id="2.10.230.10">
    <property type="entry name" value="Heat shock protein DnaJ, cysteine-rich domain"/>
    <property type="match status" value="1"/>
</dbReference>
<evidence type="ECO:0000259" key="1">
    <source>
        <dbReference type="PROSITE" id="PS50076"/>
    </source>
</evidence>
<dbReference type="GO" id="GO:0006457">
    <property type="term" value="P:protein folding"/>
    <property type="evidence" value="ECO:0007669"/>
    <property type="project" value="InterPro"/>
</dbReference>
<dbReference type="Pfam" id="PF00226">
    <property type="entry name" value="DnaJ"/>
    <property type="match status" value="1"/>
</dbReference>
<name>A0A7S1G0K1_9STRA</name>
<dbReference type="Gene3D" id="1.10.287.110">
    <property type="entry name" value="DnaJ domain"/>
    <property type="match status" value="1"/>
</dbReference>
<dbReference type="SMART" id="SM00271">
    <property type="entry name" value="DnaJ"/>
    <property type="match status" value="1"/>
</dbReference>
<dbReference type="AlphaFoldDB" id="A0A7S1G0K1"/>
<feature type="domain" description="J" evidence="1">
    <location>
        <begin position="41"/>
        <end position="105"/>
    </location>
</feature>
<dbReference type="SUPFAM" id="SSF46565">
    <property type="entry name" value="Chaperone J-domain"/>
    <property type="match status" value="1"/>
</dbReference>